<proteinExistence type="predicted"/>
<sequence length="376" mass="43306">METRSVEDFLTVDEAQNARGIHRSRSGGYQDFLEDQVAWERRDRERRMQRYHGQRNQGSDRLYAPTFETVHRRVQSNEDIKPRKDATEKSYHVREQKPAYDLNENVPLPSQLPVKRQFSWKPDPSKTKMQIIIDQPTPPTTAKETPKSSPVGSPSSPSRPQLQFQFAALQNRFADIANVCRPNVHVEAANPRDLTFAKISEEVNGFAFQLRIWHDIVNMDGMTRIDRTRRDVVHKAAKTLDRLVDRANDLERDCEVARPRDLKIVPLPEIDDEEEYDDYADDEENGEKDVTEMLGYSIQASLNSIRLQIQTLSRLTRSLQEAPPDACDEVEGIERLVRDVGKFFGTEDALDRYHIDERFAGKKALDEAKVAAGFVR</sequence>
<dbReference type="AlphaFoldDB" id="A0A6A5ZSL8"/>
<dbReference type="Proteomes" id="UP000799770">
    <property type="component" value="Unassembled WGS sequence"/>
</dbReference>
<dbReference type="EMBL" id="ML977310">
    <property type="protein sequence ID" value="KAF2122499.1"/>
    <property type="molecule type" value="Genomic_DNA"/>
</dbReference>
<feature type="compositionally biased region" description="Low complexity" evidence="1">
    <location>
        <begin position="140"/>
        <end position="160"/>
    </location>
</feature>
<feature type="region of interest" description="Disordered" evidence="1">
    <location>
        <begin position="74"/>
        <end position="108"/>
    </location>
</feature>
<feature type="compositionally biased region" description="Basic and acidic residues" evidence="1">
    <location>
        <begin position="74"/>
        <end position="98"/>
    </location>
</feature>
<gene>
    <name evidence="2" type="ORF">BDV96DRAFT_1510</name>
</gene>
<evidence type="ECO:0000313" key="2">
    <source>
        <dbReference type="EMBL" id="KAF2122499.1"/>
    </source>
</evidence>
<evidence type="ECO:0000313" key="3">
    <source>
        <dbReference type="Proteomes" id="UP000799770"/>
    </source>
</evidence>
<dbReference type="OrthoDB" id="3731753at2759"/>
<organism evidence="2 3">
    <name type="scientific">Lophiotrema nucula</name>
    <dbReference type="NCBI Taxonomy" id="690887"/>
    <lineage>
        <taxon>Eukaryota</taxon>
        <taxon>Fungi</taxon>
        <taxon>Dikarya</taxon>
        <taxon>Ascomycota</taxon>
        <taxon>Pezizomycotina</taxon>
        <taxon>Dothideomycetes</taxon>
        <taxon>Pleosporomycetidae</taxon>
        <taxon>Pleosporales</taxon>
        <taxon>Lophiotremataceae</taxon>
        <taxon>Lophiotrema</taxon>
    </lineage>
</organism>
<name>A0A6A5ZSL8_9PLEO</name>
<protein>
    <submittedName>
        <fullName evidence="2">Uncharacterized protein</fullName>
    </submittedName>
</protein>
<accession>A0A6A5ZSL8</accession>
<keyword evidence="3" id="KW-1185">Reference proteome</keyword>
<reference evidence="2" key="1">
    <citation type="journal article" date="2020" name="Stud. Mycol.">
        <title>101 Dothideomycetes genomes: a test case for predicting lifestyles and emergence of pathogens.</title>
        <authorList>
            <person name="Haridas S."/>
            <person name="Albert R."/>
            <person name="Binder M."/>
            <person name="Bloem J."/>
            <person name="Labutti K."/>
            <person name="Salamov A."/>
            <person name="Andreopoulos B."/>
            <person name="Baker S."/>
            <person name="Barry K."/>
            <person name="Bills G."/>
            <person name="Bluhm B."/>
            <person name="Cannon C."/>
            <person name="Castanera R."/>
            <person name="Culley D."/>
            <person name="Daum C."/>
            <person name="Ezra D."/>
            <person name="Gonzalez J."/>
            <person name="Henrissat B."/>
            <person name="Kuo A."/>
            <person name="Liang C."/>
            <person name="Lipzen A."/>
            <person name="Lutzoni F."/>
            <person name="Magnuson J."/>
            <person name="Mondo S."/>
            <person name="Nolan M."/>
            <person name="Ohm R."/>
            <person name="Pangilinan J."/>
            <person name="Park H.-J."/>
            <person name="Ramirez L."/>
            <person name="Alfaro M."/>
            <person name="Sun H."/>
            <person name="Tritt A."/>
            <person name="Yoshinaga Y."/>
            <person name="Zwiers L.-H."/>
            <person name="Turgeon B."/>
            <person name="Goodwin S."/>
            <person name="Spatafora J."/>
            <person name="Crous P."/>
            <person name="Grigoriev I."/>
        </authorList>
    </citation>
    <scope>NUCLEOTIDE SEQUENCE</scope>
    <source>
        <strain evidence="2">CBS 627.86</strain>
    </source>
</reference>
<evidence type="ECO:0000256" key="1">
    <source>
        <dbReference type="SAM" id="MobiDB-lite"/>
    </source>
</evidence>
<feature type="region of interest" description="Disordered" evidence="1">
    <location>
        <begin position="135"/>
        <end position="160"/>
    </location>
</feature>